<dbReference type="GO" id="GO:0005737">
    <property type="term" value="C:cytoplasm"/>
    <property type="evidence" value="ECO:0007669"/>
    <property type="project" value="UniProtKB-SubCell"/>
</dbReference>
<dbReference type="InterPro" id="IPR006218">
    <property type="entry name" value="DAHP1/KDSA"/>
</dbReference>
<accession>A0AAE3UIK4</accession>
<dbReference type="RefSeq" id="WP_314515982.1">
    <property type="nucleotide sequence ID" value="NZ_JASJOU010000012.1"/>
</dbReference>
<organism evidence="10 11">
    <name type="scientific">Xanthocytophaga agilis</name>
    <dbReference type="NCBI Taxonomy" id="3048010"/>
    <lineage>
        <taxon>Bacteria</taxon>
        <taxon>Pseudomonadati</taxon>
        <taxon>Bacteroidota</taxon>
        <taxon>Cytophagia</taxon>
        <taxon>Cytophagales</taxon>
        <taxon>Rhodocytophagaceae</taxon>
        <taxon>Xanthocytophaga</taxon>
    </lineage>
</organism>
<protein>
    <recommendedName>
        <fullName evidence="5">3-deoxy-8-phosphooctulonate synthase</fullName>
        <ecNumber evidence="5">2.5.1.55</ecNumber>
    </recommendedName>
</protein>
<evidence type="ECO:0000256" key="5">
    <source>
        <dbReference type="ARBA" id="ARBA00012693"/>
    </source>
</evidence>
<dbReference type="NCBIfam" id="TIGR01362">
    <property type="entry name" value="KDO8P_synth"/>
    <property type="match status" value="1"/>
</dbReference>
<keyword evidence="11" id="KW-1185">Reference proteome</keyword>
<name>A0AAE3UIK4_9BACT</name>
<dbReference type="AlphaFoldDB" id="A0AAE3UIK4"/>
<comment type="similarity">
    <text evidence="4">Belongs to the KdsA family.</text>
</comment>
<evidence type="ECO:0000256" key="2">
    <source>
        <dbReference type="ARBA" id="ARBA00004756"/>
    </source>
</evidence>
<evidence type="ECO:0000259" key="9">
    <source>
        <dbReference type="Pfam" id="PF00793"/>
    </source>
</evidence>
<sequence>MSKKIVKVADIECGSDQLFLISGPCVIEDESIMMRTAEKLKEVTEKLNIPLIFKSSYQKDNRSSLDYYTGPGLEKGLEVLAKVKEEFGFPLLSDVHYPEQVLKAAEVLDIIQIPAYLCMQTDLMVAAAKTGKVINIKHGQFLAPDNMGKPAQKAVDSGNDQIILTERGYTFGYNDMVVDPRSFYFMRQTGFPVVFDITHSIRKYGIPSADPKGGNRPVMPTIARAGVAAGVDGVFIETHPDPSHALCDAASQLSVYELEEFLKPLIELHEVEVKYRQAVTV</sequence>
<dbReference type="EMBL" id="JASJOU010000012">
    <property type="protein sequence ID" value="MDJ1504572.1"/>
    <property type="molecule type" value="Genomic_DNA"/>
</dbReference>
<dbReference type="GO" id="GO:0008676">
    <property type="term" value="F:3-deoxy-8-phosphooctulonate synthase activity"/>
    <property type="evidence" value="ECO:0007669"/>
    <property type="project" value="UniProtKB-EC"/>
</dbReference>
<comment type="catalytic activity">
    <reaction evidence="8">
        <text>D-arabinose 5-phosphate + phosphoenolpyruvate + H2O = 3-deoxy-alpha-D-manno-2-octulosonate-8-phosphate + phosphate</text>
        <dbReference type="Rhea" id="RHEA:14053"/>
        <dbReference type="ChEBI" id="CHEBI:15377"/>
        <dbReference type="ChEBI" id="CHEBI:43474"/>
        <dbReference type="ChEBI" id="CHEBI:57693"/>
        <dbReference type="ChEBI" id="CHEBI:58702"/>
        <dbReference type="ChEBI" id="CHEBI:85985"/>
        <dbReference type="EC" id="2.5.1.55"/>
    </reaction>
</comment>
<comment type="pathway">
    <text evidence="2">Bacterial outer membrane biogenesis; lipopolysaccharide biosynthesis.</text>
</comment>
<dbReference type="InterPro" id="IPR013785">
    <property type="entry name" value="Aldolase_TIM"/>
</dbReference>
<dbReference type="Pfam" id="PF00793">
    <property type="entry name" value="DAHP_synth_1"/>
    <property type="match status" value="1"/>
</dbReference>
<dbReference type="NCBIfam" id="NF003543">
    <property type="entry name" value="PRK05198.1"/>
    <property type="match status" value="1"/>
</dbReference>
<gene>
    <name evidence="10" type="primary">kdsA</name>
    <name evidence="10" type="ORF">QNI22_28180</name>
</gene>
<evidence type="ECO:0000256" key="1">
    <source>
        <dbReference type="ARBA" id="ARBA00004496"/>
    </source>
</evidence>
<evidence type="ECO:0000313" key="10">
    <source>
        <dbReference type="EMBL" id="MDJ1504572.1"/>
    </source>
</evidence>
<comment type="subcellular location">
    <subcellularLocation>
        <location evidence="1">Cytoplasm</location>
    </subcellularLocation>
</comment>
<evidence type="ECO:0000256" key="8">
    <source>
        <dbReference type="ARBA" id="ARBA00049112"/>
    </source>
</evidence>
<proteinExistence type="inferred from homology"/>
<evidence type="ECO:0000256" key="7">
    <source>
        <dbReference type="ARBA" id="ARBA00022679"/>
    </source>
</evidence>
<comment type="caution">
    <text evidence="10">The sequence shown here is derived from an EMBL/GenBank/DDBJ whole genome shotgun (WGS) entry which is preliminary data.</text>
</comment>
<dbReference type="Gene3D" id="3.20.20.70">
    <property type="entry name" value="Aldolase class I"/>
    <property type="match status" value="1"/>
</dbReference>
<evidence type="ECO:0000256" key="4">
    <source>
        <dbReference type="ARBA" id="ARBA00010499"/>
    </source>
</evidence>
<evidence type="ECO:0000256" key="6">
    <source>
        <dbReference type="ARBA" id="ARBA00022490"/>
    </source>
</evidence>
<dbReference type="EC" id="2.5.1.55" evidence="5"/>
<dbReference type="Proteomes" id="UP001232063">
    <property type="component" value="Unassembled WGS sequence"/>
</dbReference>
<reference evidence="10" key="1">
    <citation type="submission" date="2023-05" db="EMBL/GenBank/DDBJ databases">
        <authorList>
            <person name="Zhang X."/>
        </authorList>
    </citation>
    <scope>NUCLEOTIDE SEQUENCE</scope>
    <source>
        <strain evidence="10">BD1B2-1</strain>
    </source>
</reference>
<keyword evidence="6" id="KW-0963">Cytoplasm</keyword>
<evidence type="ECO:0000256" key="3">
    <source>
        <dbReference type="ARBA" id="ARBA00004845"/>
    </source>
</evidence>
<feature type="domain" description="DAHP synthetase I/KDSA" evidence="9">
    <location>
        <begin position="9"/>
        <end position="270"/>
    </location>
</feature>
<evidence type="ECO:0000313" key="11">
    <source>
        <dbReference type="Proteomes" id="UP001232063"/>
    </source>
</evidence>
<dbReference type="InterPro" id="IPR006269">
    <property type="entry name" value="KDO8P_synthase"/>
</dbReference>
<keyword evidence="7 10" id="KW-0808">Transferase</keyword>
<dbReference type="PANTHER" id="PTHR21057">
    <property type="entry name" value="PHOSPHO-2-DEHYDRO-3-DEOXYHEPTONATE ALDOLASE"/>
    <property type="match status" value="1"/>
</dbReference>
<comment type="pathway">
    <text evidence="3">Carbohydrate biosynthesis; 3-deoxy-D-manno-octulosonate biosynthesis; 3-deoxy-D-manno-octulosonate from D-ribulose 5-phosphate: step 2/3.</text>
</comment>
<dbReference type="SUPFAM" id="SSF51569">
    <property type="entry name" value="Aldolase"/>
    <property type="match status" value="1"/>
</dbReference>